<evidence type="ECO:0000313" key="2">
    <source>
        <dbReference type="Proteomes" id="UP001077662"/>
    </source>
</evidence>
<dbReference type="InterPro" id="IPR018755">
    <property type="entry name" value="Phage_Mu_Gp48"/>
</dbReference>
<dbReference type="Proteomes" id="UP001077662">
    <property type="component" value="Unassembled WGS sequence"/>
</dbReference>
<evidence type="ECO:0000313" key="1">
    <source>
        <dbReference type="EMBL" id="MCZ0809743.1"/>
    </source>
</evidence>
<protein>
    <submittedName>
        <fullName evidence="1">YmfQ family protein</fullName>
    </submittedName>
</protein>
<name>A0AAP3DKH6_BRELA</name>
<sequence>MENSLLEHLPSDYHEFEEMVELQNALTKEVVAIIQAEREAIDQRFIHKATWGLDLWEQQYGIPTNRSKPLEQRRAVVMAKKRGTGTVTKEMLQNVAAAFSGGEVKIIEYASEYRFVVHFVGTLGIPPNIEDLTAIIEELKPAHLTFEYKYTYLTWDELDSYNFTWDELDQLNLTWDELEVYRR</sequence>
<organism evidence="1 2">
    <name type="scientific">Brevibacillus laterosporus</name>
    <name type="common">Bacillus laterosporus</name>
    <dbReference type="NCBI Taxonomy" id="1465"/>
    <lineage>
        <taxon>Bacteria</taxon>
        <taxon>Bacillati</taxon>
        <taxon>Bacillota</taxon>
        <taxon>Bacilli</taxon>
        <taxon>Bacillales</taxon>
        <taxon>Paenibacillaceae</taxon>
        <taxon>Brevibacillus</taxon>
    </lineage>
</organism>
<proteinExistence type="predicted"/>
<reference evidence="1" key="1">
    <citation type="submission" date="2022-09" db="EMBL/GenBank/DDBJ databases">
        <title>Genome analysis and characterization of larvicidal activity of Brevibacillus strains.</title>
        <authorList>
            <person name="Patrusheva E.V."/>
            <person name="Izotova A.O."/>
            <person name="Toshchakov S.V."/>
            <person name="Sineoky S.P."/>
        </authorList>
    </citation>
    <scope>NUCLEOTIDE SEQUENCE</scope>
    <source>
        <strain evidence="1">VKPM_B-13247</strain>
    </source>
</reference>
<dbReference type="Pfam" id="PF10076">
    <property type="entry name" value="Phage_Mu_Gp48"/>
    <property type="match status" value="1"/>
</dbReference>
<dbReference type="AlphaFoldDB" id="A0AAP3DKH6"/>
<gene>
    <name evidence="1" type="ORF">O0554_23045</name>
</gene>
<dbReference type="EMBL" id="JAPTNE010000042">
    <property type="protein sequence ID" value="MCZ0809743.1"/>
    <property type="molecule type" value="Genomic_DNA"/>
</dbReference>
<comment type="caution">
    <text evidence="1">The sequence shown here is derived from an EMBL/GenBank/DDBJ whole genome shotgun (WGS) entry which is preliminary data.</text>
</comment>
<accession>A0AAP3DKH6</accession>
<dbReference type="RefSeq" id="WP_258434692.1">
    <property type="nucleotide sequence ID" value="NZ_JANSGW010000042.1"/>
</dbReference>